<dbReference type="GO" id="GO:0004519">
    <property type="term" value="F:endonuclease activity"/>
    <property type="evidence" value="ECO:0007669"/>
    <property type="project" value="UniProtKB-KW"/>
</dbReference>
<keyword evidence="1" id="KW-0255">Endonuclease</keyword>
<keyword evidence="2" id="KW-1185">Reference proteome</keyword>
<keyword evidence="1" id="KW-0540">Nuclease</keyword>
<accession>A0A2V1IQW5</accession>
<dbReference type="Proteomes" id="UP000244925">
    <property type="component" value="Unassembled WGS sequence"/>
</dbReference>
<reference evidence="2" key="1">
    <citation type="submission" date="2018-02" db="EMBL/GenBank/DDBJ databases">
        <authorList>
            <person name="Clavel T."/>
            <person name="Strowig T."/>
        </authorList>
    </citation>
    <scope>NUCLEOTIDE SEQUENCE [LARGE SCALE GENOMIC DNA]</scope>
    <source>
        <strain evidence="2">DSM 100764</strain>
    </source>
</reference>
<proteinExistence type="predicted"/>
<protein>
    <submittedName>
        <fullName evidence="1">HNH endonuclease</fullName>
    </submittedName>
</protein>
<name>A0A2V1IQW5_9BACT</name>
<sequence>MKYPKDILDKLNAITDKRPATVIQHILKHSFITTEELEKNYGYKHAPRAARDVRERGVNLVTYTVKSSEGKSIGAYKFGDPVFADNKLSKVVGRTALSEALKKALIDKYGSVCFIYLQPMEERLLQVDHRIPYEIDGEQDENNIDCYMLLSPSANRAKSWTCEHCPNWTSKDVEVCENCFWSHPENYTHIAGKDERKIVVTFTDNEIDDYEQLISLVGVKNAEQTIKDLVSNFINEQSKED</sequence>
<gene>
    <name evidence="1" type="ORF">C5O25_09100</name>
</gene>
<dbReference type="RefSeq" id="WP_107036432.1">
    <property type="nucleotide sequence ID" value="NZ_CAOMDK010000022.1"/>
</dbReference>
<organism evidence="1 2">
    <name type="scientific">Paramuribaculum intestinale</name>
    <dbReference type="NCBI Taxonomy" id="2094151"/>
    <lineage>
        <taxon>Bacteria</taxon>
        <taxon>Pseudomonadati</taxon>
        <taxon>Bacteroidota</taxon>
        <taxon>Bacteroidia</taxon>
        <taxon>Bacteroidales</taxon>
        <taxon>Muribaculaceae</taxon>
        <taxon>Paramuribaculum</taxon>
    </lineage>
</organism>
<keyword evidence="1" id="KW-0378">Hydrolase</keyword>
<dbReference type="EMBL" id="PUBV01000019">
    <property type="protein sequence ID" value="PWB06791.1"/>
    <property type="molecule type" value="Genomic_DNA"/>
</dbReference>
<evidence type="ECO:0000313" key="1">
    <source>
        <dbReference type="EMBL" id="PWB06791.1"/>
    </source>
</evidence>
<evidence type="ECO:0000313" key="2">
    <source>
        <dbReference type="Proteomes" id="UP000244925"/>
    </source>
</evidence>
<dbReference type="GeneID" id="93425716"/>
<dbReference type="AlphaFoldDB" id="A0A2V1IQW5"/>
<comment type="caution">
    <text evidence="1">The sequence shown here is derived from an EMBL/GenBank/DDBJ whole genome shotgun (WGS) entry which is preliminary data.</text>
</comment>